<organism evidence="5 6">
    <name type="scientific">Candidatus Borkfalkia excrementavium</name>
    <dbReference type="NCBI Taxonomy" id="2838505"/>
    <lineage>
        <taxon>Bacteria</taxon>
        <taxon>Bacillati</taxon>
        <taxon>Bacillota</taxon>
        <taxon>Clostridia</taxon>
        <taxon>Christensenellales</taxon>
        <taxon>Christensenellaceae</taxon>
        <taxon>Candidatus Borkfalkia</taxon>
    </lineage>
</organism>
<dbReference type="InterPro" id="IPR015883">
    <property type="entry name" value="Glyco_hydro_20_cat"/>
</dbReference>
<dbReference type="Pfam" id="PF18088">
    <property type="entry name" value="Glyco_H_20C_C"/>
    <property type="match status" value="1"/>
</dbReference>
<evidence type="ECO:0000259" key="3">
    <source>
        <dbReference type="Pfam" id="PF00728"/>
    </source>
</evidence>
<gene>
    <name evidence="5" type="ORF">H9728_00775</name>
</gene>
<dbReference type="GO" id="GO:0004563">
    <property type="term" value="F:beta-N-acetylhexosaminidase activity"/>
    <property type="evidence" value="ECO:0007669"/>
    <property type="project" value="UniProtKB-ARBA"/>
</dbReference>
<keyword evidence="2" id="KW-0378">Hydrolase</keyword>
<evidence type="ECO:0000256" key="2">
    <source>
        <dbReference type="ARBA" id="ARBA00022801"/>
    </source>
</evidence>
<dbReference type="SUPFAM" id="SSF51445">
    <property type="entry name" value="(Trans)glycosidases"/>
    <property type="match status" value="1"/>
</dbReference>
<proteinExistence type="inferred from homology"/>
<dbReference type="CDD" id="cd06565">
    <property type="entry name" value="GH20_GcnA-like"/>
    <property type="match status" value="1"/>
</dbReference>
<evidence type="ECO:0000313" key="5">
    <source>
        <dbReference type="EMBL" id="HIY77556.1"/>
    </source>
</evidence>
<dbReference type="EMBL" id="DXCO01000005">
    <property type="protein sequence ID" value="HIY77556.1"/>
    <property type="molecule type" value="Genomic_DNA"/>
</dbReference>
<dbReference type="GO" id="GO:0005975">
    <property type="term" value="P:carbohydrate metabolic process"/>
    <property type="evidence" value="ECO:0007669"/>
    <property type="project" value="InterPro"/>
</dbReference>
<comment type="caution">
    <text evidence="5">The sequence shown here is derived from an EMBL/GenBank/DDBJ whole genome shotgun (WGS) entry which is preliminary data.</text>
</comment>
<dbReference type="Gene3D" id="3.20.20.80">
    <property type="entry name" value="Glycosidases"/>
    <property type="match status" value="1"/>
</dbReference>
<reference evidence="5" key="1">
    <citation type="journal article" date="2021" name="PeerJ">
        <title>Extensive microbial diversity within the chicken gut microbiome revealed by metagenomics and culture.</title>
        <authorList>
            <person name="Gilroy R."/>
            <person name="Ravi A."/>
            <person name="Getino M."/>
            <person name="Pursley I."/>
            <person name="Horton D.L."/>
            <person name="Alikhan N.F."/>
            <person name="Baker D."/>
            <person name="Gharbi K."/>
            <person name="Hall N."/>
            <person name="Watson M."/>
            <person name="Adriaenssens E.M."/>
            <person name="Foster-Nyarko E."/>
            <person name="Jarju S."/>
            <person name="Secka A."/>
            <person name="Antonio M."/>
            <person name="Oren A."/>
            <person name="Chaudhuri R.R."/>
            <person name="La Ragione R."/>
            <person name="Hildebrand F."/>
            <person name="Pallen M.J."/>
        </authorList>
    </citation>
    <scope>NUCLEOTIDE SEQUENCE</scope>
    <source>
        <strain evidence="5">CHK199-9574</strain>
    </source>
</reference>
<dbReference type="InterPro" id="IPR017853">
    <property type="entry name" value="GH"/>
</dbReference>
<protein>
    <submittedName>
        <fullName evidence="5">Beta-N-acetylhexosaminidase</fullName>
    </submittedName>
</protein>
<dbReference type="Proteomes" id="UP000824135">
    <property type="component" value="Unassembled WGS sequence"/>
</dbReference>
<dbReference type="InterPro" id="IPR038901">
    <property type="entry name" value="HEXDC-like"/>
</dbReference>
<dbReference type="Gene3D" id="1.20.120.670">
    <property type="entry name" value="N-acetyl-b-d-glucoasminidase"/>
    <property type="match status" value="1"/>
</dbReference>
<evidence type="ECO:0000259" key="4">
    <source>
        <dbReference type="Pfam" id="PF18088"/>
    </source>
</evidence>
<dbReference type="Pfam" id="PF00728">
    <property type="entry name" value="Glyco_hydro_20"/>
    <property type="match status" value="1"/>
</dbReference>
<dbReference type="AlphaFoldDB" id="A0A9D1Z623"/>
<reference evidence="5" key="2">
    <citation type="submission" date="2021-04" db="EMBL/GenBank/DDBJ databases">
        <authorList>
            <person name="Gilroy R."/>
        </authorList>
    </citation>
    <scope>NUCLEOTIDE SEQUENCE</scope>
    <source>
        <strain evidence="5">CHK199-9574</strain>
    </source>
</reference>
<feature type="domain" description="Glycoside hydrolase family 20 catalytic" evidence="3">
    <location>
        <begin position="14"/>
        <end position="200"/>
    </location>
</feature>
<dbReference type="PANTHER" id="PTHR21040">
    <property type="entry name" value="BCDNA.GH04120"/>
    <property type="match status" value="1"/>
</dbReference>
<feature type="domain" description="Glycoside Hydrolase 20C C-terminal" evidence="4">
    <location>
        <begin position="341"/>
        <end position="521"/>
    </location>
</feature>
<accession>A0A9D1Z623</accession>
<sequence length="539" mass="61761">MQTKASGKYFDTFGVMLDCSRGAVYKKETVEKFIDFLSAAGYNMLQLYTEDVYEVDGEPYFGYLRGRYSKEELKELDAYAASKGIELVPCIQTLAHLNGIARWSAYAEIIDVGDILFAGEDRVYELIDKMFSTCAECFTSRRINIGMDEAHMVGLGKYLDKHGYRNRFQILYDHLKKVIAIGEKYGFKPMMWSDMFFRLANKGLYYAEDPDLGQDVIDAVPENVGLVYWDYYSKEQSTYDKMIRAHKKFKNEVWFAGGAWAWAGNTPHNDFSIRTTELAIRSCIENGVRNAFITCWKDNGAESSIWGILPSLVWAAQCSRGDFDMENCKRVFREIVGESFDDFMLLDLPDRLSEEFRIITPAKYILYADPFMGVFDWHMRSEMEGKYKDFAARLAAKADMKEYGYVFRTLSDLCGFLAVKCTLGVHTRELYRKGDKKALRALAEKDYTAASEALAQFYDSFEAQWRTESKENGFEAIDVRIGGQAARLKHCKKMLLDYCDGKISKIEPLEEEILPVHPGSEKGSDLSYNNWLQSAIINS</sequence>
<dbReference type="PANTHER" id="PTHR21040:SF8">
    <property type="entry name" value="BCDNA.GH04120"/>
    <property type="match status" value="1"/>
</dbReference>
<evidence type="ECO:0000256" key="1">
    <source>
        <dbReference type="ARBA" id="ARBA00006285"/>
    </source>
</evidence>
<comment type="similarity">
    <text evidence="1">Belongs to the glycosyl hydrolase 20 family.</text>
</comment>
<evidence type="ECO:0000313" key="6">
    <source>
        <dbReference type="Proteomes" id="UP000824135"/>
    </source>
</evidence>
<dbReference type="InterPro" id="IPR041063">
    <property type="entry name" value="Glyco_H_20C_C"/>
</dbReference>
<name>A0A9D1Z623_9FIRM</name>